<evidence type="ECO:0000313" key="2">
    <source>
        <dbReference type="Proteomes" id="UP001501821"/>
    </source>
</evidence>
<organism evidence="1 2">
    <name type="scientific">Nocardioides panacisoli</name>
    <dbReference type="NCBI Taxonomy" id="627624"/>
    <lineage>
        <taxon>Bacteria</taxon>
        <taxon>Bacillati</taxon>
        <taxon>Actinomycetota</taxon>
        <taxon>Actinomycetes</taxon>
        <taxon>Propionibacteriales</taxon>
        <taxon>Nocardioidaceae</taxon>
        <taxon>Nocardioides</taxon>
    </lineage>
</organism>
<gene>
    <name evidence="1" type="ORF">GCM10022242_22370</name>
</gene>
<dbReference type="EMBL" id="BAABAH010000006">
    <property type="protein sequence ID" value="GAA3820191.1"/>
    <property type="molecule type" value="Genomic_DNA"/>
</dbReference>
<dbReference type="Proteomes" id="UP001501821">
    <property type="component" value="Unassembled WGS sequence"/>
</dbReference>
<evidence type="ECO:0000313" key="1">
    <source>
        <dbReference type="EMBL" id="GAA3820191.1"/>
    </source>
</evidence>
<reference evidence="2" key="1">
    <citation type="journal article" date="2019" name="Int. J. Syst. Evol. Microbiol.">
        <title>The Global Catalogue of Microorganisms (GCM) 10K type strain sequencing project: providing services to taxonomists for standard genome sequencing and annotation.</title>
        <authorList>
            <consortium name="The Broad Institute Genomics Platform"/>
            <consortium name="The Broad Institute Genome Sequencing Center for Infectious Disease"/>
            <person name="Wu L."/>
            <person name="Ma J."/>
        </authorList>
    </citation>
    <scope>NUCLEOTIDE SEQUENCE [LARGE SCALE GENOMIC DNA]</scope>
    <source>
        <strain evidence="2">JCM 16953</strain>
    </source>
</reference>
<dbReference type="CDD" id="cd12913">
    <property type="entry name" value="PDC1_MCP_like"/>
    <property type="match status" value="1"/>
</dbReference>
<sequence>MTTATNVSADTAAVLGALRDLATSVFGDVDRIAAATLEQLDPAGRRLSTSLRAIDEVTTRIVEQQGQPITGAGFVAAVGYLDDTRWWLEWFARGEGAKADRLASETNPQAPGFYDYEFLPWYVVPRDTGRRHVTGPYVDYLCTDDYTLTFTMPVVVDKTFAGVAGADVKVDTAETLLMPPLRAAGQRLAVVNAHGRIVASNSGRHVCGDLLADVDVPAAWQHGHPALHRLDDLPLAVADLG</sequence>
<dbReference type="RefSeq" id="WP_344775353.1">
    <property type="nucleotide sequence ID" value="NZ_BAABAH010000006.1"/>
</dbReference>
<dbReference type="Gene3D" id="3.30.450.20">
    <property type="entry name" value="PAS domain"/>
    <property type="match status" value="1"/>
</dbReference>
<accession>A0ABP7IJJ1</accession>
<keyword evidence="2" id="KW-1185">Reference proteome</keyword>
<comment type="caution">
    <text evidence="1">The sequence shown here is derived from an EMBL/GenBank/DDBJ whole genome shotgun (WGS) entry which is preliminary data.</text>
</comment>
<protein>
    <submittedName>
        <fullName evidence="1">Cache domain-containing protein</fullName>
    </submittedName>
</protein>
<name>A0ABP7IJJ1_9ACTN</name>
<dbReference type="Pfam" id="PF22673">
    <property type="entry name" value="MCP-like_PDC_1"/>
    <property type="match status" value="1"/>
</dbReference>
<proteinExistence type="predicted"/>